<gene>
    <name evidence="1" type="ORF">K4L44_17485</name>
</gene>
<organism evidence="1 2">
    <name type="scientific">Halosquirtibacter laminarini</name>
    <dbReference type="NCBI Taxonomy" id="3374600"/>
    <lineage>
        <taxon>Bacteria</taxon>
        <taxon>Pseudomonadati</taxon>
        <taxon>Bacteroidota</taxon>
        <taxon>Bacteroidia</taxon>
        <taxon>Marinilabiliales</taxon>
        <taxon>Prolixibacteraceae</taxon>
        <taxon>Halosquirtibacter</taxon>
    </lineage>
</organism>
<evidence type="ECO:0000313" key="1">
    <source>
        <dbReference type="EMBL" id="QZE14279.1"/>
    </source>
</evidence>
<accession>A0AC61NFA3</accession>
<sequence length="211" mass="23889">MHKIKLRILGLTTSQTQNGAYALLMTEDQGNRRLPIIIGAVEAQAIVIFLEQMSPPRPLTHDLFYQSLNGFGIELKEVIIYKLEEGVYFSKLIYIRDNETKEVESRTSDAIALALRFSAPIFIESAIMDKAGISLELNDTEDMLSSLDEGENEEDDQSQRSGDEILKDQISETSTKDLEMLLSKAIEEEDYEAASMIRDEVNKRKNSETDF</sequence>
<reference evidence="1" key="1">
    <citation type="submission" date="2021-08" db="EMBL/GenBank/DDBJ databases">
        <title>Novel anaerobic bacterium isolated from sea squirt in East Sea, Republic of Korea.</title>
        <authorList>
            <person name="Nguyen T.H."/>
            <person name="Li Z."/>
            <person name="Lee Y.-J."/>
            <person name="Ko J."/>
            <person name="Kim S.-G."/>
        </authorList>
    </citation>
    <scope>NUCLEOTIDE SEQUENCE</scope>
    <source>
        <strain evidence="1">KCTC 25031</strain>
    </source>
</reference>
<protein>
    <submittedName>
        <fullName evidence="1">DUF151 domain-containing protein</fullName>
    </submittedName>
</protein>
<dbReference type="EMBL" id="CP081303">
    <property type="protein sequence ID" value="QZE14279.1"/>
    <property type="molecule type" value="Genomic_DNA"/>
</dbReference>
<dbReference type="Proteomes" id="UP000826212">
    <property type="component" value="Chromosome"/>
</dbReference>
<name>A0AC61NFA3_9BACT</name>
<proteinExistence type="predicted"/>
<keyword evidence="2" id="KW-1185">Reference proteome</keyword>
<evidence type="ECO:0000313" key="2">
    <source>
        <dbReference type="Proteomes" id="UP000826212"/>
    </source>
</evidence>